<sequence length="64" mass="7165">FTYGLSNLTNLLQMKNTQDIINYIFVMTATLNRLNLDPESCVKLQTQTRAALISAICQLNATSQ</sequence>
<evidence type="ECO:0000313" key="2">
    <source>
        <dbReference type="Proteomes" id="UP000727407"/>
    </source>
</evidence>
<accession>A0A8J4TEX5</accession>
<organism evidence="1 2">
    <name type="scientific">Clarias magur</name>
    <name type="common">Asian catfish</name>
    <name type="synonym">Macropteronotus magur</name>
    <dbReference type="NCBI Taxonomy" id="1594786"/>
    <lineage>
        <taxon>Eukaryota</taxon>
        <taxon>Metazoa</taxon>
        <taxon>Chordata</taxon>
        <taxon>Craniata</taxon>
        <taxon>Vertebrata</taxon>
        <taxon>Euteleostomi</taxon>
        <taxon>Actinopterygii</taxon>
        <taxon>Neopterygii</taxon>
        <taxon>Teleostei</taxon>
        <taxon>Ostariophysi</taxon>
        <taxon>Siluriformes</taxon>
        <taxon>Clariidae</taxon>
        <taxon>Clarias</taxon>
    </lineage>
</organism>
<comment type="caution">
    <text evidence="1">The sequence shown here is derived from an EMBL/GenBank/DDBJ whole genome shotgun (WGS) entry which is preliminary data.</text>
</comment>
<dbReference type="AlphaFoldDB" id="A0A8J4TEX5"/>
<feature type="non-terminal residue" evidence="1">
    <location>
        <position position="64"/>
    </location>
</feature>
<feature type="non-terminal residue" evidence="1">
    <location>
        <position position="1"/>
    </location>
</feature>
<proteinExistence type="predicted"/>
<protein>
    <submittedName>
        <fullName evidence="1">Pentatricopeptide repeat-containing protein</fullName>
    </submittedName>
</protein>
<name>A0A8J4TEX5_CLAMG</name>
<reference evidence="1" key="1">
    <citation type="submission" date="2020-07" db="EMBL/GenBank/DDBJ databases">
        <title>Clarias magur genome sequencing, assembly and annotation.</title>
        <authorList>
            <person name="Kushwaha B."/>
            <person name="Kumar R."/>
            <person name="Das P."/>
            <person name="Joshi C.G."/>
            <person name="Kumar D."/>
            <person name="Nagpure N.S."/>
            <person name="Pandey M."/>
            <person name="Agarwal S."/>
            <person name="Srivastava S."/>
            <person name="Singh M."/>
            <person name="Sahoo L."/>
            <person name="Jayasankar P."/>
            <person name="Meher P.K."/>
            <person name="Koringa P.G."/>
            <person name="Iquebal M.A."/>
            <person name="Das S.P."/>
            <person name="Bit A."/>
            <person name="Patnaik S."/>
            <person name="Patel N."/>
            <person name="Shah T.M."/>
            <person name="Hinsu A."/>
            <person name="Jena J.K."/>
        </authorList>
    </citation>
    <scope>NUCLEOTIDE SEQUENCE</scope>
    <source>
        <strain evidence="1">CIFAMagur01</strain>
        <tissue evidence="1">Testis</tissue>
    </source>
</reference>
<gene>
    <name evidence="1" type="primary">pkd1l1</name>
    <name evidence="1" type="ORF">DAT39_016321</name>
</gene>
<dbReference type="EMBL" id="QNUK01000401">
    <property type="protein sequence ID" value="KAF5893965.1"/>
    <property type="molecule type" value="Genomic_DNA"/>
</dbReference>
<keyword evidence="2" id="KW-1185">Reference proteome</keyword>
<evidence type="ECO:0000313" key="1">
    <source>
        <dbReference type="EMBL" id="KAF5893965.1"/>
    </source>
</evidence>
<dbReference type="Proteomes" id="UP000727407">
    <property type="component" value="Unassembled WGS sequence"/>
</dbReference>